<dbReference type="InterPro" id="IPR013762">
    <property type="entry name" value="Integrase-like_cat_sf"/>
</dbReference>
<dbReference type="Pfam" id="PF02899">
    <property type="entry name" value="Phage_int_SAM_1"/>
    <property type="match status" value="1"/>
</dbReference>
<feature type="domain" description="Tyr recombinase" evidence="5">
    <location>
        <begin position="118"/>
        <end position="312"/>
    </location>
</feature>
<dbReference type="PANTHER" id="PTHR30349:SF81">
    <property type="entry name" value="TYROSINE RECOMBINASE XERC"/>
    <property type="match status" value="1"/>
</dbReference>
<gene>
    <name evidence="7" type="ORF">CLV47_118100</name>
</gene>
<dbReference type="EMBL" id="PVUE01000018">
    <property type="protein sequence ID" value="PRZ39736.1"/>
    <property type="molecule type" value="Genomic_DNA"/>
</dbReference>
<evidence type="ECO:0000256" key="1">
    <source>
        <dbReference type="ARBA" id="ARBA00022908"/>
    </source>
</evidence>
<dbReference type="InterPro" id="IPR002104">
    <property type="entry name" value="Integrase_catalytic"/>
</dbReference>
<proteinExistence type="predicted"/>
<dbReference type="PROSITE" id="PS51900">
    <property type="entry name" value="CB"/>
    <property type="match status" value="1"/>
</dbReference>
<dbReference type="InterPro" id="IPR011010">
    <property type="entry name" value="DNA_brk_join_enz"/>
</dbReference>
<evidence type="ECO:0000259" key="5">
    <source>
        <dbReference type="PROSITE" id="PS51898"/>
    </source>
</evidence>
<feature type="domain" description="Core-binding (CB)" evidence="6">
    <location>
        <begin position="1"/>
        <end position="95"/>
    </location>
</feature>
<evidence type="ECO:0000256" key="3">
    <source>
        <dbReference type="ARBA" id="ARBA00023172"/>
    </source>
</evidence>
<evidence type="ECO:0000256" key="2">
    <source>
        <dbReference type="ARBA" id="ARBA00023125"/>
    </source>
</evidence>
<reference evidence="7 8" key="1">
    <citation type="submission" date="2018-03" db="EMBL/GenBank/DDBJ databases">
        <title>Genomic Encyclopedia of Archaeal and Bacterial Type Strains, Phase II (KMG-II): from individual species to whole genera.</title>
        <authorList>
            <person name="Goeker M."/>
        </authorList>
    </citation>
    <scope>NUCLEOTIDE SEQUENCE [LARGE SCALE GENOMIC DNA]</scope>
    <source>
        <strain evidence="7 8">DSM 100065</strain>
    </source>
</reference>
<keyword evidence="3" id="KW-0233">DNA recombination</keyword>
<protein>
    <submittedName>
        <fullName evidence="7">Integrase/recombinase XerD</fullName>
    </submittedName>
</protein>
<dbReference type="Pfam" id="PF00589">
    <property type="entry name" value="Phage_integrase"/>
    <property type="match status" value="1"/>
</dbReference>
<accession>A0A2T0ZTQ8</accession>
<dbReference type="SUPFAM" id="SSF56349">
    <property type="entry name" value="DNA breaking-rejoining enzymes"/>
    <property type="match status" value="1"/>
</dbReference>
<dbReference type="InterPro" id="IPR050090">
    <property type="entry name" value="Tyrosine_recombinase_XerCD"/>
</dbReference>
<dbReference type="PROSITE" id="PS51898">
    <property type="entry name" value="TYR_RECOMBINASE"/>
    <property type="match status" value="1"/>
</dbReference>
<evidence type="ECO:0000256" key="4">
    <source>
        <dbReference type="PROSITE-ProRule" id="PRU01248"/>
    </source>
</evidence>
<dbReference type="Proteomes" id="UP000237752">
    <property type="component" value="Unassembled WGS sequence"/>
</dbReference>
<dbReference type="InterPro" id="IPR044068">
    <property type="entry name" value="CB"/>
</dbReference>
<evidence type="ECO:0000313" key="7">
    <source>
        <dbReference type="EMBL" id="PRZ39736.1"/>
    </source>
</evidence>
<dbReference type="PANTHER" id="PTHR30349">
    <property type="entry name" value="PHAGE INTEGRASE-RELATED"/>
    <property type="match status" value="1"/>
</dbReference>
<sequence length="326" mass="34978">MTLAQAVDEWLKVKTAGRGLSPHTLRAYRADIATFAAHLAGADPRDRDAAHLVHIQDLSSHTVTRALSSLQRAGAADKTRARMHGTLSGLFGYLIQQGILAADPLTAAGLERPKVGRRLPRYIDKPSEFAKVIAAAAESDPNARDPWPEREFALAAVLAGTAARAGEICALTVGDLVLDGEEPYIRVLGKGSVTRDCPLSDDLVTILHAYLVTRETRTGKRARKKDPLFLNGRLDPLTTAALDHHVRRWFTRAGVPLPGGAAAHAFRHTVAMQLIGIGESATVVQDLLGHASLSSTQIYTKAAGRHVRAAANALPLHQVVRDLAVE</sequence>
<organism evidence="7 8">
    <name type="scientific">Antricoccus suffuscus</name>
    <dbReference type="NCBI Taxonomy" id="1629062"/>
    <lineage>
        <taxon>Bacteria</taxon>
        <taxon>Bacillati</taxon>
        <taxon>Actinomycetota</taxon>
        <taxon>Actinomycetes</taxon>
        <taxon>Geodermatophilales</taxon>
        <taxon>Antricoccaceae</taxon>
        <taxon>Antricoccus</taxon>
    </lineage>
</organism>
<keyword evidence="8" id="KW-1185">Reference proteome</keyword>
<keyword evidence="1" id="KW-0229">DNA integration</keyword>
<dbReference type="GO" id="GO:0006310">
    <property type="term" value="P:DNA recombination"/>
    <property type="evidence" value="ECO:0007669"/>
    <property type="project" value="UniProtKB-KW"/>
</dbReference>
<dbReference type="InterPro" id="IPR004107">
    <property type="entry name" value="Integrase_SAM-like_N"/>
</dbReference>
<dbReference type="Gene3D" id="1.10.443.10">
    <property type="entry name" value="Intergrase catalytic core"/>
    <property type="match status" value="1"/>
</dbReference>
<evidence type="ECO:0000259" key="6">
    <source>
        <dbReference type="PROSITE" id="PS51900"/>
    </source>
</evidence>
<name>A0A2T0ZTQ8_9ACTN</name>
<dbReference type="GO" id="GO:0015074">
    <property type="term" value="P:DNA integration"/>
    <property type="evidence" value="ECO:0007669"/>
    <property type="project" value="UniProtKB-KW"/>
</dbReference>
<keyword evidence="2 4" id="KW-0238">DNA-binding</keyword>
<evidence type="ECO:0000313" key="8">
    <source>
        <dbReference type="Proteomes" id="UP000237752"/>
    </source>
</evidence>
<dbReference type="Gene3D" id="1.10.150.130">
    <property type="match status" value="1"/>
</dbReference>
<comment type="caution">
    <text evidence="7">The sequence shown here is derived from an EMBL/GenBank/DDBJ whole genome shotgun (WGS) entry which is preliminary data.</text>
</comment>
<dbReference type="InterPro" id="IPR010998">
    <property type="entry name" value="Integrase_recombinase_N"/>
</dbReference>
<dbReference type="GO" id="GO:0003677">
    <property type="term" value="F:DNA binding"/>
    <property type="evidence" value="ECO:0007669"/>
    <property type="project" value="UniProtKB-UniRule"/>
</dbReference>
<dbReference type="AlphaFoldDB" id="A0A2T0ZTQ8"/>